<evidence type="ECO:0000313" key="2">
    <source>
        <dbReference type="EMBL" id="MEX1669776.1"/>
    </source>
</evidence>
<accession>A0ABV3U8K6</accession>
<name>A0ABV3U8K6_9GAMM</name>
<sequence length="201" mass="20233">MNKRILPALTLGASMFLSAANTHAQVPVVGMLPTGAGFNFPELGALGLDGSLPGIDALSVDTLNMGGQDLGPLTGAAFALNSLLPTLSKPGELAPATLGGPDILFGFVPSAEVLYKNPVAIISYVLNGGTILSPSLNQVPPIPVLSQPLATDELAAIDAIGLPLDGALPTDILPLNLLSPNNTIDQALGLGAQLISAAPSF</sequence>
<organism evidence="2 3">
    <name type="scientific">Zhongshania guokunii</name>
    <dbReference type="NCBI Taxonomy" id="641783"/>
    <lineage>
        <taxon>Bacteria</taxon>
        <taxon>Pseudomonadati</taxon>
        <taxon>Pseudomonadota</taxon>
        <taxon>Gammaproteobacteria</taxon>
        <taxon>Cellvibrionales</taxon>
        <taxon>Spongiibacteraceae</taxon>
        <taxon>Zhongshania</taxon>
    </lineage>
</organism>
<evidence type="ECO:0000256" key="1">
    <source>
        <dbReference type="SAM" id="SignalP"/>
    </source>
</evidence>
<gene>
    <name evidence="2" type="ORF">AB4876_12725</name>
</gene>
<feature type="chain" id="PRO_5047262262" evidence="1">
    <location>
        <begin position="20"/>
        <end position="201"/>
    </location>
</feature>
<keyword evidence="1" id="KW-0732">Signal</keyword>
<reference evidence="2 3" key="1">
    <citation type="journal article" date="2011" name="Int. J. Syst. Evol. Microbiol.">
        <title>Zhongshania antarctica gen. nov., sp. nov. and Zhongshania guokunii sp. nov., gammaproteobacteria respectively isolated from coastal attached (fast) ice and surface seawater of the Antarctic.</title>
        <authorList>
            <person name="Li H.J."/>
            <person name="Zhang X.Y."/>
            <person name="Chen C.X."/>
            <person name="Zhang Y.J."/>
            <person name="Gao Z.M."/>
            <person name="Yu Y."/>
            <person name="Chen X.L."/>
            <person name="Chen B."/>
            <person name="Zhang Y.Z."/>
        </authorList>
    </citation>
    <scope>NUCLEOTIDE SEQUENCE [LARGE SCALE GENOMIC DNA]</scope>
    <source>
        <strain evidence="2 3">ZS6-22T</strain>
    </source>
</reference>
<keyword evidence="3" id="KW-1185">Reference proteome</keyword>
<evidence type="ECO:0000313" key="3">
    <source>
        <dbReference type="Proteomes" id="UP001557485"/>
    </source>
</evidence>
<protein>
    <submittedName>
        <fullName evidence="2">Uncharacterized protein</fullName>
    </submittedName>
</protein>
<dbReference type="Proteomes" id="UP001557485">
    <property type="component" value="Unassembled WGS sequence"/>
</dbReference>
<comment type="caution">
    <text evidence="2">The sequence shown here is derived from an EMBL/GenBank/DDBJ whole genome shotgun (WGS) entry which is preliminary data.</text>
</comment>
<dbReference type="EMBL" id="JBFRYA010000011">
    <property type="protein sequence ID" value="MEX1669776.1"/>
    <property type="molecule type" value="Genomic_DNA"/>
</dbReference>
<feature type="signal peptide" evidence="1">
    <location>
        <begin position="1"/>
        <end position="19"/>
    </location>
</feature>
<proteinExistence type="predicted"/>
<dbReference type="RefSeq" id="WP_368382085.1">
    <property type="nucleotide sequence ID" value="NZ_JBFRYA010000011.1"/>
</dbReference>